<dbReference type="PANTHER" id="PTHR43096:SF22">
    <property type="entry name" value="MOLECULAR CHAPERONE HSP40_DNAJ FAMILY PROTEIN"/>
    <property type="match status" value="1"/>
</dbReference>
<feature type="region of interest" description="Disordered" evidence="7">
    <location>
        <begin position="440"/>
        <end position="465"/>
    </location>
</feature>
<dbReference type="PRINTS" id="PR00625">
    <property type="entry name" value="JDOMAIN"/>
</dbReference>
<dbReference type="Gene3D" id="2.10.230.10">
    <property type="entry name" value="Heat shock protein DnaJ, cysteine-rich domain"/>
    <property type="match status" value="1"/>
</dbReference>
<dbReference type="Gene3D" id="2.60.260.20">
    <property type="entry name" value="Urease metallochaperone UreE, N-terminal domain"/>
    <property type="match status" value="2"/>
</dbReference>
<reference evidence="10 11" key="1">
    <citation type="submission" date="2024-03" db="EMBL/GenBank/DDBJ databases">
        <authorList>
            <person name="Martinez-Hernandez J."/>
        </authorList>
    </citation>
    <scope>NUCLEOTIDE SEQUENCE [LARGE SCALE GENOMIC DNA]</scope>
</reference>
<dbReference type="GO" id="GO:0009408">
    <property type="term" value="P:response to heat"/>
    <property type="evidence" value="ECO:0007669"/>
    <property type="project" value="InterPro"/>
</dbReference>
<dbReference type="InterPro" id="IPR002939">
    <property type="entry name" value="DnaJ_C"/>
</dbReference>
<evidence type="ECO:0000256" key="1">
    <source>
        <dbReference type="ARBA" id="ARBA00022723"/>
    </source>
</evidence>
<dbReference type="GO" id="GO:0005524">
    <property type="term" value="F:ATP binding"/>
    <property type="evidence" value="ECO:0007669"/>
    <property type="project" value="InterPro"/>
</dbReference>
<dbReference type="AlphaFoldDB" id="A0AAV1WHM3"/>
<evidence type="ECO:0000259" key="8">
    <source>
        <dbReference type="PROSITE" id="PS50076"/>
    </source>
</evidence>
<dbReference type="PROSITE" id="PS00636">
    <property type="entry name" value="DNAJ_1"/>
    <property type="match status" value="1"/>
</dbReference>
<dbReference type="InterPro" id="IPR001623">
    <property type="entry name" value="DnaJ_domain"/>
</dbReference>
<dbReference type="GO" id="GO:0008270">
    <property type="term" value="F:zinc ion binding"/>
    <property type="evidence" value="ECO:0007669"/>
    <property type="project" value="UniProtKB-KW"/>
</dbReference>
<comment type="caution">
    <text evidence="10">The sequence shown here is derived from an EMBL/GenBank/DDBJ whole genome shotgun (WGS) entry which is preliminary data.</text>
</comment>
<dbReference type="PROSITE" id="PS51188">
    <property type="entry name" value="ZF_CR"/>
    <property type="match status" value="1"/>
</dbReference>
<accession>A0AAV1WHM3</accession>
<dbReference type="CDD" id="cd06257">
    <property type="entry name" value="DnaJ"/>
    <property type="match status" value="1"/>
</dbReference>
<keyword evidence="11" id="KW-1185">Reference proteome</keyword>
<evidence type="ECO:0000256" key="5">
    <source>
        <dbReference type="ARBA" id="ARBA00023186"/>
    </source>
</evidence>
<dbReference type="GO" id="GO:0051082">
    <property type="term" value="F:unfolded protein binding"/>
    <property type="evidence" value="ECO:0007669"/>
    <property type="project" value="InterPro"/>
</dbReference>
<keyword evidence="2" id="KW-0677">Repeat</keyword>
<dbReference type="FunFam" id="2.10.230.10:FF:000002">
    <property type="entry name" value="Molecular chaperone DnaJ"/>
    <property type="match status" value="1"/>
</dbReference>
<organism evidence="10 11">
    <name type="scientific">Lupinus luteus</name>
    <name type="common">European yellow lupine</name>
    <dbReference type="NCBI Taxonomy" id="3873"/>
    <lineage>
        <taxon>Eukaryota</taxon>
        <taxon>Viridiplantae</taxon>
        <taxon>Streptophyta</taxon>
        <taxon>Embryophyta</taxon>
        <taxon>Tracheophyta</taxon>
        <taxon>Spermatophyta</taxon>
        <taxon>Magnoliopsida</taxon>
        <taxon>eudicotyledons</taxon>
        <taxon>Gunneridae</taxon>
        <taxon>Pentapetalae</taxon>
        <taxon>rosids</taxon>
        <taxon>fabids</taxon>
        <taxon>Fabales</taxon>
        <taxon>Fabaceae</taxon>
        <taxon>Papilionoideae</taxon>
        <taxon>50 kb inversion clade</taxon>
        <taxon>genistoids sensu lato</taxon>
        <taxon>core genistoids</taxon>
        <taxon>Genisteae</taxon>
        <taxon>Lupinus</taxon>
    </lineage>
</organism>
<dbReference type="GO" id="GO:0009535">
    <property type="term" value="C:chloroplast thylakoid membrane"/>
    <property type="evidence" value="ECO:0007669"/>
    <property type="project" value="TreeGrafter"/>
</dbReference>
<dbReference type="InterPro" id="IPR036410">
    <property type="entry name" value="HSP_DnaJ_Cys-rich_dom_sf"/>
</dbReference>
<dbReference type="Pfam" id="PF00684">
    <property type="entry name" value="DnaJ_CXXCXGXG"/>
    <property type="match status" value="1"/>
</dbReference>
<keyword evidence="3 6" id="KW-0863">Zinc-finger</keyword>
<dbReference type="GO" id="GO:0042026">
    <property type="term" value="P:protein refolding"/>
    <property type="evidence" value="ECO:0007669"/>
    <property type="project" value="TreeGrafter"/>
</dbReference>
<sequence>MATILSHSLLHSLFTPSSSSNSSSSSSSSSLFCGTHLSSHATILSTFSSSSIFSSSNNSKFKTFLVSASSSRDYYSTLRIPKSASVQEIKAAYRKLARQYHPDVNKEPGATEKFKEVSAAYEVLSDDKKRALYDNYGKGGVKSTTRGGPSTYKSDPFDLFERFFRSRVDDFPGTDPTNFGTRQRSTATKGQDIRYDMSLEFSEAIFGAEKEFELSHMETCEVCNGTGGKTGSKRRVCSTCGGRGQVTRTKQTPFGSFSQVSVCLNCGGDGEVISEYCSTCRGEERMRVKKNIKLKIPPGVNSGGILHVAGEGDAGPRGGRQGDLYVYLDVEEIPGIQRDDINLRSTISIDYLDAIQGTVVRVKTVEGTSELQIPRGTQPGDVLVLARKGIPKLKKPSIRGDHLFTVNITIPKDISITERELLQELSLLGNKTSSRLKYRPQTRVPKGSTEATVAEQSEQSEHQHDLWKKVKNTARSMGLGALKWLKDKI</sequence>
<dbReference type="SUPFAM" id="SSF49493">
    <property type="entry name" value="HSP40/DnaJ peptide-binding domain"/>
    <property type="match status" value="2"/>
</dbReference>
<dbReference type="Pfam" id="PF00226">
    <property type="entry name" value="DnaJ"/>
    <property type="match status" value="1"/>
</dbReference>
<dbReference type="Pfam" id="PF01556">
    <property type="entry name" value="DnaJ_C"/>
    <property type="match status" value="1"/>
</dbReference>
<dbReference type="HAMAP" id="MF_01152">
    <property type="entry name" value="DnaJ"/>
    <property type="match status" value="1"/>
</dbReference>
<name>A0AAV1WHM3_LUPLU</name>
<evidence type="ECO:0000256" key="6">
    <source>
        <dbReference type="PROSITE-ProRule" id="PRU00546"/>
    </source>
</evidence>
<proteinExistence type="inferred from homology"/>
<evidence type="ECO:0000256" key="7">
    <source>
        <dbReference type="SAM" id="MobiDB-lite"/>
    </source>
</evidence>
<dbReference type="InterPro" id="IPR018253">
    <property type="entry name" value="DnaJ_domain_CS"/>
</dbReference>
<evidence type="ECO:0000259" key="9">
    <source>
        <dbReference type="PROSITE" id="PS51188"/>
    </source>
</evidence>
<feature type="domain" description="CR-type" evidence="9">
    <location>
        <begin position="207"/>
        <end position="289"/>
    </location>
</feature>
<keyword evidence="4 6" id="KW-0862">Zinc</keyword>
<dbReference type="SMART" id="SM00271">
    <property type="entry name" value="DnaJ"/>
    <property type="match status" value="1"/>
</dbReference>
<dbReference type="PANTHER" id="PTHR43096">
    <property type="entry name" value="DNAJ HOMOLOG 1, MITOCHONDRIAL-RELATED"/>
    <property type="match status" value="1"/>
</dbReference>
<dbReference type="GO" id="GO:0031072">
    <property type="term" value="F:heat shock protein binding"/>
    <property type="evidence" value="ECO:0007669"/>
    <property type="project" value="InterPro"/>
</dbReference>
<dbReference type="InterPro" id="IPR008971">
    <property type="entry name" value="HSP40/DnaJ_pept-bd"/>
</dbReference>
<dbReference type="CDD" id="cd10747">
    <property type="entry name" value="DnaJ_C"/>
    <property type="match status" value="1"/>
</dbReference>
<dbReference type="CDD" id="cd10719">
    <property type="entry name" value="DnaJ_zf"/>
    <property type="match status" value="1"/>
</dbReference>
<evidence type="ECO:0000313" key="10">
    <source>
        <dbReference type="EMBL" id="CAL0308792.1"/>
    </source>
</evidence>
<evidence type="ECO:0000256" key="3">
    <source>
        <dbReference type="ARBA" id="ARBA00022771"/>
    </source>
</evidence>
<protein>
    <submittedName>
        <fullName evidence="10">Uncharacterized protein</fullName>
    </submittedName>
</protein>
<keyword evidence="1 6" id="KW-0479">Metal-binding</keyword>
<dbReference type="EMBL" id="CAXHTB010000006">
    <property type="protein sequence ID" value="CAL0308792.1"/>
    <property type="molecule type" value="Genomic_DNA"/>
</dbReference>
<dbReference type="PROSITE" id="PS50076">
    <property type="entry name" value="DNAJ_2"/>
    <property type="match status" value="1"/>
</dbReference>
<dbReference type="InterPro" id="IPR001305">
    <property type="entry name" value="HSP_DnaJ_Cys-rich_dom"/>
</dbReference>
<dbReference type="InterPro" id="IPR012724">
    <property type="entry name" value="DnaJ"/>
</dbReference>
<evidence type="ECO:0000256" key="4">
    <source>
        <dbReference type="ARBA" id="ARBA00022833"/>
    </source>
</evidence>
<dbReference type="SUPFAM" id="SSF46565">
    <property type="entry name" value="Chaperone J-domain"/>
    <property type="match status" value="1"/>
</dbReference>
<evidence type="ECO:0000256" key="2">
    <source>
        <dbReference type="ARBA" id="ARBA00022737"/>
    </source>
</evidence>
<dbReference type="Proteomes" id="UP001497480">
    <property type="component" value="Unassembled WGS sequence"/>
</dbReference>
<feature type="zinc finger region" description="CR-type" evidence="6">
    <location>
        <begin position="207"/>
        <end position="289"/>
    </location>
</feature>
<dbReference type="NCBIfam" id="TIGR02349">
    <property type="entry name" value="DnaJ_bact"/>
    <property type="match status" value="1"/>
</dbReference>
<feature type="domain" description="J" evidence="8">
    <location>
        <begin position="73"/>
        <end position="137"/>
    </location>
</feature>
<evidence type="ECO:0000313" key="11">
    <source>
        <dbReference type="Proteomes" id="UP001497480"/>
    </source>
</evidence>
<dbReference type="InterPro" id="IPR036869">
    <property type="entry name" value="J_dom_sf"/>
</dbReference>
<dbReference type="Gene3D" id="1.10.287.110">
    <property type="entry name" value="DnaJ domain"/>
    <property type="match status" value="1"/>
</dbReference>
<keyword evidence="5" id="KW-0143">Chaperone</keyword>
<gene>
    <name evidence="10" type="ORF">LLUT_LOCUS9852</name>
</gene>
<dbReference type="SUPFAM" id="SSF57938">
    <property type="entry name" value="DnaJ/Hsp40 cysteine-rich domain"/>
    <property type="match status" value="1"/>
</dbReference>